<dbReference type="eggNOG" id="COG0614">
    <property type="taxonomic scope" value="Bacteria"/>
</dbReference>
<evidence type="ECO:0000313" key="4">
    <source>
        <dbReference type="EMBL" id="ERJ18790.1"/>
    </source>
</evidence>
<dbReference type="SUPFAM" id="SSF53807">
    <property type="entry name" value="Helical backbone' metal receptor"/>
    <property type="match status" value="1"/>
</dbReference>
<dbReference type="InterPro" id="IPR050902">
    <property type="entry name" value="ABC_Transporter_SBP"/>
</dbReference>
<dbReference type="PANTHER" id="PTHR30535:SF34">
    <property type="entry name" value="MOLYBDATE-BINDING PROTEIN MOLA"/>
    <property type="match status" value="1"/>
</dbReference>
<feature type="signal peptide" evidence="2">
    <location>
        <begin position="1"/>
        <end position="32"/>
    </location>
</feature>
<reference evidence="4 5" key="1">
    <citation type="journal article" date="2011" name="J. Bacteriol.">
        <title>Genome sequence of Salinisphaera shabanensis, a gammaproteobacterium from the harsh, variable environment of the brine-seawater interface of the Shaban Deep in the Red Sea.</title>
        <authorList>
            <person name="Antunes A."/>
            <person name="Alam I."/>
            <person name="Bajic V.B."/>
            <person name="Stingl U."/>
        </authorList>
    </citation>
    <scope>NUCLEOTIDE SEQUENCE [LARGE SCALE GENOMIC DNA]</scope>
    <source>
        <strain evidence="4 5">E1L3A</strain>
    </source>
</reference>
<dbReference type="PANTHER" id="PTHR30535">
    <property type="entry name" value="VITAMIN B12-BINDING PROTEIN"/>
    <property type="match status" value="1"/>
</dbReference>
<dbReference type="Proteomes" id="UP000006242">
    <property type="component" value="Unassembled WGS sequence"/>
</dbReference>
<feature type="chain" id="PRO_5004626929" evidence="2">
    <location>
        <begin position="33"/>
        <end position="308"/>
    </location>
</feature>
<keyword evidence="5" id="KW-1185">Reference proteome</keyword>
<dbReference type="Pfam" id="PF01497">
    <property type="entry name" value="Peripla_BP_2"/>
    <property type="match status" value="1"/>
</dbReference>
<dbReference type="NCBIfam" id="NF038402">
    <property type="entry name" value="TroA_like"/>
    <property type="match status" value="1"/>
</dbReference>
<sequence>MRVYRRTRSAGKAMSIALIALVGLLCPVSSMAAGVEITDFRGETLRLDAPATRIVALAPHLVENLYSAGLGDRIVGAVSYSDYPPAARAIPEVGGYTNISLEAVVSKDPDLVVAWASGQGGDPATLARFEALGIPVYVDRPRQLEDIARAIRDLGVLGDTREVADAAASRFERRLSSLRERYSTRSPVSVFYQVWDDPLQTLAGEQFVGQVIRLCGGRNIFADAVSLAPKVGIESVLERDPQAIVASGMGDERPDWLDDWRDWPGLQAVENDHLFFVAPDIIQRATMRVLDGATTLCRQLESVRRDKG</sequence>
<comment type="caution">
    <text evidence="4">The sequence shown here is derived from an EMBL/GenBank/DDBJ whole genome shotgun (WGS) entry which is preliminary data.</text>
</comment>
<reference evidence="4 5" key="2">
    <citation type="journal article" date="2013" name="PLoS ONE">
        <title>INDIGO - INtegrated Data Warehouse of MIcrobial GenOmes with Examples from the Red Sea Extremophiles.</title>
        <authorList>
            <person name="Alam I."/>
            <person name="Antunes A."/>
            <person name="Kamau A.A."/>
            <person name="Ba Alawi W."/>
            <person name="Kalkatawi M."/>
            <person name="Stingl U."/>
            <person name="Bajic V.B."/>
        </authorList>
    </citation>
    <scope>NUCLEOTIDE SEQUENCE [LARGE SCALE GENOMIC DNA]</scope>
    <source>
        <strain evidence="4 5">E1L3A</strain>
    </source>
</reference>
<evidence type="ECO:0000259" key="3">
    <source>
        <dbReference type="PROSITE" id="PS50983"/>
    </source>
</evidence>
<organism evidence="4 5">
    <name type="scientific">Salinisphaera shabanensis E1L3A</name>
    <dbReference type="NCBI Taxonomy" id="1033802"/>
    <lineage>
        <taxon>Bacteria</taxon>
        <taxon>Pseudomonadati</taxon>
        <taxon>Pseudomonadota</taxon>
        <taxon>Gammaproteobacteria</taxon>
        <taxon>Salinisphaerales</taxon>
        <taxon>Salinisphaeraceae</taxon>
        <taxon>Salinisphaera</taxon>
    </lineage>
</organism>
<proteinExistence type="predicted"/>
<evidence type="ECO:0000256" key="1">
    <source>
        <dbReference type="ARBA" id="ARBA00022729"/>
    </source>
</evidence>
<dbReference type="InterPro" id="IPR054828">
    <property type="entry name" value="Vit_B12_bind_prot"/>
</dbReference>
<evidence type="ECO:0000256" key="2">
    <source>
        <dbReference type="SAM" id="SignalP"/>
    </source>
</evidence>
<feature type="domain" description="Fe/B12 periplasmic-binding" evidence="3">
    <location>
        <begin position="53"/>
        <end position="304"/>
    </location>
</feature>
<gene>
    <name evidence="4" type="primary">btuF</name>
    <name evidence="4" type="ORF">SSPSH_002283</name>
</gene>
<dbReference type="PROSITE" id="PS50983">
    <property type="entry name" value="FE_B12_PBP"/>
    <property type="match status" value="1"/>
</dbReference>
<dbReference type="Gene3D" id="3.40.50.1980">
    <property type="entry name" value="Nitrogenase molybdenum iron protein domain"/>
    <property type="match status" value="2"/>
</dbReference>
<dbReference type="EMBL" id="AFNV02000015">
    <property type="protein sequence ID" value="ERJ18790.1"/>
    <property type="molecule type" value="Genomic_DNA"/>
</dbReference>
<name>U2ELI3_9GAMM</name>
<protein>
    <submittedName>
        <fullName evidence="4">Vitamin B12 transport protein</fullName>
    </submittedName>
</protein>
<dbReference type="GO" id="GO:0071281">
    <property type="term" value="P:cellular response to iron ion"/>
    <property type="evidence" value="ECO:0007669"/>
    <property type="project" value="TreeGrafter"/>
</dbReference>
<accession>U2ELI3</accession>
<dbReference type="AlphaFoldDB" id="U2ELI3"/>
<dbReference type="STRING" id="1033802.SSPSH_002283"/>
<dbReference type="InterPro" id="IPR002491">
    <property type="entry name" value="ABC_transptr_periplasmic_BD"/>
</dbReference>
<dbReference type="CDD" id="cd01144">
    <property type="entry name" value="BtuF"/>
    <property type="match status" value="1"/>
</dbReference>
<evidence type="ECO:0000313" key="5">
    <source>
        <dbReference type="Proteomes" id="UP000006242"/>
    </source>
</evidence>
<keyword evidence="1 2" id="KW-0732">Signal</keyword>